<dbReference type="GO" id="GO:0003847">
    <property type="term" value="F:1-alkyl-2-acetylglycerophosphocholine esterase activity"/>
    <property type="evidence" value="ECO:0007669"/>
    <property type="project" value="UniProtKB-EC"/>
</dbReference>
<dbReference type="Gene3D" id="3.40.50.1820">
    <property type="entry name" value="alpha/beta hydrolase"/>
    <property type="match status" value="1"/>
</dbReference>
<dbReference type="EC" id="3.1.1.47" evidence="1"/>
<dbReference type="PANTHER" id="PTHR10272:SF0">
    <property type="entry name" value="PLATELET-ACTIVATING FACTOR ACETYLHYDROLASE"/>
    <property type="match status" value="1"/>
</dbReference>
<evidence type="ECO:0000256" key="2">
    <source>
        <dbReference type="ARBA" id="ARBA00022801"/>
    </source>
</evidence>
<evidence type="ECO:0000313" key="7">
    <source>
        <dbReference type="Proteomes" id="UP001211065"/>
    </source>
</evidence>
<accession>A0AAD5U8B9</accession>
<dbReference type="AlphaFoldDB" id="A0AAD5U8B9"/>
<evidence type="ECO:0000256" key="3">
    <source>
        <dbReference type="ARBA" id="ARBA00022963"/>
    </source>
</evidence>
<evidence type="ECO:0000256" key="4">
    <source>
        <dbReference type="ARBA" id="ARBA00023098"/>
    </source>
</evidence>
<organism evidence="6 7">
    <name type="scientific">Clydaea vesicula</name>
    <dbReference type="NCBI Taxonomy" id="447962"/>
    <lineage>
        <taxon>Eukaryota</taxon>
        <taxon>Fungi</taxon>
        <taxon>Fungi incertae sedis</taxon>
        <taxon>Chytridiomycota</taxon>
        <taxon>Chytridiomycota incertae sedis</taxon>
        <taxon>Chytridiomycetes</taxon>
        <taxon>Lobulomycetales</taxon>
        <taxon>Lobulomycetaceae</taxon>
        <taxon>Clydaea</taxon>
    </lineage>
</organism>
<dbReference type="GO" id="GO:0016042">
    <property type="term" value="P:lipid catabolic process"/>
    <property type="evidence" value="ECO:0007669"/>
    <property type="project" value="UniProtKB-KW"/>
</dbReference>
<name>A0AAD5U8B9_9FUNG</name>
<gene>
    <name evidence="6" type="primary">PLA2G7</name>
    <name evidence="6" type="ORF">HK099_000943</name>
</gene>
<keyword evidence="4" id="KW-0443">Lipid metabolism</keyword>
<sequence length="606" mass="69412">MELKSLIEETSQFSLKAKDFFIAWHGVLTLAFTGFPNSVETLKSKLTKAKIIPTPENFGSRWPKLTLGSQMLNFSLPNSYLHLGALKDEKTLCLKELNTLKEICLKFQLIRNESIKKVVKLSYVFFRNRSLEDIIFQVDMSLDHSFTTKDVEISESQSQVVNNILAEMEDSEIYLKEVEKFGNRISHYRSLHIETTLVAFIDELVLKETILKFKREVDTVLPGCYEWISESSFEGKFQVSCHDVENNDVLVRLYYPTDSQKIQYTSWLSNKAWFYTSGYLGFMKLGFLTPLFYPLFYLIRKPCAIDFPISQAVEKFPTLIFSHGLGGNRTTYSAFCGNLASHGFVVASLEHRDGSASATARFFYKEPVPFKRFSTFESVPGVFEFRREQIAIRVKEVFAAVELLKSINNGDAFENHFPTNNGEFSLSLLKGKLNLEEEFAIAGHSFGGATTIDCLQKENHPFKCGIVLDPWMYPTVEVPVYSVQSETFHWETNINRMHKQFKNDQNCVFAVIKGIQHQSFSDFPLLFPGKLVMGGDNDKVNFKIILRSCYEFLALNFLKSSKHLLPITPGYFDKVCSERDEGLVLSDEGFKFIYERIQKSIPVSKT</sequence>
<dbReference type="Proteomes" id="UP001211065">
    <property type="component" value="Unassembled WGS sequence"/>
</dbReference>
<keyword evidence="5" id="KW-0812">Transmembrane</keyword>
<dbReference type="SUPFAM" id="SSF53474">
    <property type="entry name" value="alpha/beta-Hydrolases"/>
    <property type="match status" value="1"/>
</dbReference>
<keyword evidence="5" id="KW-0472">Membrane</keyword>
<feature type="transmembrane region" description="Helical" evidence="5">
    <location>
        <begin position="20"/>
        <end position="39"/>
    </location>
</feature>
<evidence type="ECO:0000256" key="5">
    <source>
        <dbReference type="SAM" id="Phobius"/>
    </source>
</evidence>
<dbReference type="InterPro" id="IPR029058">
    <property type="entry name" value="AB_hydrolase_fold"/>
</dbReference>
<dbReference type="Pfam" id="PF03403">
    <property type="entry name" value="PAF-AH_p_II"/>
    <property type="match status" value="1"/>
</dbReference>
<reference evidence="6" key="1">
    <citation type="submission" date="2020-05" db="EMBL/GenBank/DDBJ databases">
        <title>Phylogenomic resolution of chytrid fungi.</title>
        <authorList>
            <person name="Stajich J.E."/>
            <person name="Amses K."/>
            <person name="Simmons R."/>
            <person name="Seto K."/>
            <person name="Myers J."/>
            <person name="Bonds A."/>
            <person name="Quandt C.A."/>
            <person name="Barry K."/>
            <person name="Liu P."/>
            <person name="Grigoriev I."/>
            <person name="Longcore J.E."/>
            <person name="James T.Y."/>
        </authorList>
    </citation>
    <scope>NUCLEOTIDE SEQUENCE</scope>
    <source>
        <strain evidence="6">JEL0476</strain>
    </source>
</reference>
<proteinExistence type="predicted"/>
<protein>
    <recommendedName>
        <fullName evidence="1">1-alkyl-2-acetylglycerophosphocholine esterase</fullName>
        <ecNumber evidence="1">3.1.1.47</ecNumber>
    </recommendedName>
</protein>
<evidence type="ECO:0000256" key="1">
    <source>
        <dbReference type="ARBA" id="ARBA00013201"/>
    </source>
</evidence>
<keyword evidence="5" id="KW-1133">Transmembrane helix</keyword>
<dbReference type="EMBL" id="JADGJW010000124">
    <property type="protein sequence ID" value="KAJ3223593.1"/>
    <property type="molecule type" value="Genomic_DNA"/>
</dbReference>
<evidence type="ECO:0000313" key="6">
    <source>
        <dbReference type="EMBL" id="KAJ3223593.1"/>
    </source>
</evidence>
<keyword evidence="3" id="KW-0442">Lipid degradation</keyword>
<comment type="caution">
    <text evidence="6">The sequence shown here is derived from an EMBL/GenBank/DDBJ whole genome shotgun (WGS) entry which is preliminary data.</text>
</comment>
<keyword evidence="7" id="KW-1185">Reference proteome</keyword>
<feature type="transmembrane region" description="Helical" evidence="5">
    <location>
        <begin position="279"/>
        <end position="299"/>
    </location>
</feature>
<keyword evidence="2" id="KW-0378">Hydrolase</keyword>
<dbReference type="PANTHER" id="PTHR10272">
    <property type="entry name" value="PLATELET-ACTIVATING FACTOR ACETYLHYDROLASE"/>
    <property type="match status" value="1"/>
</dbReference>